<keyword evidence="2" id="KW-1185">Reference proteome</keyword>
<comment type="caution">
    <text evidence="1">The sequence shown here is derived from an EMBL/GenBank/DDBJ whole genome shotgun (WGS) entry which is preliminary data.</text>
</comment>
<accession>A0A0B8NUU6</accession>
<name>A0A0B8NUU6_9VIBR</name>
<reference evidence="1 2" key="1">
    <citation type="submission" date="2015-01" db="EMBL/GenBank/DDBJ databases">
        <title>Vibrio sp. C1 JCM 19231 whole genome shotgun sequence.</title>
        <authorList>
            <person name="Sawabe T."/>
            <person name="Meirelles P."/>
            <person name="Feng G."/>
            <person name="Sayaka M."/>
            <person name="Hattori M."/>
            <person name="Ohkuma M."/>
        </authorList>
    </citation>
    <scope>NUCLEOTIDE SEQUENCE [LARGE SCALE GENOMIC DNA]</scope>
    <source>
        <strain evidence="2">JCM 19231</strain>
    </source>
</reference>
<dbReference type="EMBL" id="BBRZ01000023">
    <property type="protein sequence ID" value="GAM56067.1"/>
    <property type="molecule type" value="Genomic_DNA"/>
</dbReference>
<dbReference type="AlphaFoldDB" id="A0A0B8NUU6"/>
<organism evidence="1 2">
    <name type="scientific">Vibrio ishigakensis</name>
    <dbReference type="NCBI Taxonomy" id="1481914"/>
    <lineage>
        <taxon>Bacteria</taxon>
        <taxon>Pseudomonadati</taxon>
        <taxon>Pseudomonadota</taxon>
        <taxon>Gammaproteobacteria</taxon>
        <taxon>Vibrionales</taxon>
        <taxon>Vibrionaceae</taxon>
        <taxon>Vibrio</taxon>
    </lineage>
</organism>
<sequence length="44" mass="5113">MSELVFLVKPSDVVTDLYLFIFVHFMNMFGADTKENIFVIKISL</sequence>
<proteinExistence type="predicted"/>
<reference evidence="1 2" key="2">
    <citation type="submission" date="2015-01" db="EMBL/GenBank/DDBJ databases">
        <authorList>
            <consortium name="NBRP consortium"/>
            <person name="Sawabe T."/>
            <person name="Meirelles P."/>
            <person name="Feng G."/>
            <person name="Sayaka M."/>
            <person name="Hattori M."/>
            <person name="Ohkuma M."/>
        </authorList>
    </citation>
    <scope>NUCLEOTIDE SEQUENCE [LARGE SCALE GENOMIC DNA]</scope>
    <source>
        <strain evidence="2">JCM 19231</strain>
    </source>
</reference>
<evidence type="ECO:0000313" key="1">
    <source>
        <dbReference type="EMBL" id="GAM56067.1"/>
    </source>
</evidence>
<protein>
    <submittedName>
        <fullName evidence="1">Uncharacterized protein</fullName>
    </submittedName>
</protein>
<dbReference type="Proteomes" id="UP000031671">
    <property type="component" value="Unassembled WGS sequence"/>
</dbReference>
<gene>
    <name evidence="1" type="ORF">JCM19231_4013</name>
</gene>
<evidence type="ECO:0000313" key="2">
    <source>
        <dbReference type="Proteomes" id="UP000031671"/>
    </source>
</evidence>